<proteinExistence type="inferred from homology"/>
<dbReference type="GO" id="GO:0016646">
    <property type="term" value="F:oxidoreductase activity, acting on the CH-NH group of donors, NAD or NADP as acceptor"/>
    <property type="evidence" value="ECO:0007669"/>
    <property type="project" value="UniProtKB-ARBA"/>
</dbReference>
<dbReference type="EMBL" id="AODQ01000015">
    <property type="protein sequence ID" value="EMR03918.1"/>
    <property type="molecule type" value="Genomic_DNA"/>
</dbReference>
<dbReference type="STRING" id="1279009.ADICEAN_00975"/>
<dbReference type="OrthoDB" id="5293996at2"/>
<dbReference type="SMART" id="SM00903">
    <property type="entry name" value="Flavin_Reduct"/>
    <property type="match status" value="1"/>
</dbReference>
<reference evidence="6 7" key="1">
    <citation type="journal article" date="2013" name="Genome Announc.">
        <title>Draft Genome Sequence of Cesiribacter andamanensis Strain AMV16T, Isolated from a Soil Sample from a Mud Volcano in the Andaman Islands, India.</title>
        <authorList>
            <person name="Shivaji S."/>
            <person name="Ara S."/>
            <person name="Begum Z."/>
            <person name="Srinivas T.N."/>
            <person name="Singh A."/>
            <person name="Kumar Pinnaka A."/>
        </authorList>
    </citation>
    <scope>NUCLEOTIDE SEQUENCE [LARGE SCALE GENOMIC DNA]</scope>
    <source>
        <strain evidence="6 7">AMV16</strain>
    </source>
</reference>
<evidence type="ECO:0000259" key="5">
    <source>
        <dbReference type="SMART" id="SM00903"/>
    </source>
</evidence>
<evidence type="ECO:0000256" key="1">
    <source>
        <dbReference type="ARBA" id="ARBA00001917"/>
    </source>
</evidence>
<dbReference type="eggNOG" id="COG1853">
    <property type="taxonomic scope" value="Bacteria"/>
</dbReference>
<dbReference type="InterPro" id="IPR002563">
    <property type="entry name" value="Flavin_Rdtase-like_dom"/>
</dbReference>
<comment type="cofactor">
    <cofactor evidence="1">
        <name>FMN</name>
        <dbReference type="ChEBI" id="CHEBI:58210"/>
    </cofactor>
</comment>
<keyword evidence="2" id="KW-0285">Flavoprotein</keyword>
<name>M7N5L4_9BACT</name>
<dbReference type="PANTHER" id="PTHR33798">
    <property type="entry name" value="FLAVOPROTEIN OXYGENASE"/>
    <property type="match status" value="1"/>
</dbReference>
<evidence type="ECO:0000313" key="6">
    <source>
        <dbReference type="EMBL" id="EMR03918.1"/>
    </source>
</evidence>
<accession>M7N5L4</accession>
<dbReference type="GO" id="GO:0010181">
    <property type="term" value="F:FMN binding"/>
    <property type="evidence" value="ECO:0007669"/>
    <property type="project" value="InterPro"/>
</dbReference>
<organism evidence="6 7">
    <name type="scientific">Cesiribacter andamanensis AMV16</name>
    <dbReference type="NCBI Taxonomy" id="1279009"/>
    <lineage>
        <taxon>Bacteria</taxon>
        <taxon>Pseudomonadati</taxon>
        <taxon>Bacteroidota</taxon>
        <taxon>Cytophagia</taxon>
        <taxon>Cytophagales</taxon>
        <taxon>Cesiribacteraceae</taxon>
        <taxon>Cesiribacter</taxon>
    </lineage>
</organism>
<dbReference type="Proteomes" id="UP000011910">
    <property type="component" value="Unassembled WGS sequence"/>
</dbReference>
<comment type="caution">
    <text evidence="6">The sequence shown here is derived from an EMBL/GenBank/DDBJ whole genome shotgun (WGS) entry which is preliminary data.</text>
</comment>
<sequence>MHHILSDALPGMETRYRTNLINSLSGFKSLNLVGTHSSTKQTNLAVFSQVFHIGADPALLGLLVRPHTVPRHTLENIQETGDFTLNHIREEFMLQAHHTSARWEESEFSACHLTPWYSGHLSAPYVAEANVRIGLRLQETTPLACNNTVLLIGSVEEIWLPTGCLLADGFVDLQKAGSLTCSGLDSYHKVYKGMRLSYAKPHALPKVLNQNPL</sequence>
<comment type="similarity">
    <text evidence="4">Belongs to the flavoredoxin family.</text>
</comment>
<dbReference type="InterPro" id="IPR012349">
    <property type="entry name" value="Split_barrel_FMN-bd"/>
</dbReference>
<evidence type="ECO:0000256" key="3">
    <source>
        <dbReference type="ARBA" id="ARBA00022643"/>
    </source>
</evidence>
<evidence type="ECO:0000256" key="2">
    <source>
        <dbReference type="ARBA" id="ARBA00022630"/>
    </source>
</evidence>
<dbReference type="Pfam" id="PF01613">
    <property type="entry name" value="Flavin_Reduct"/>
    <property type="match status" value="1"/>
</dbReference>
<dbReference type="Gene3D" id="2.30.110.10">
    <property type="entry name" value="Electron Transport, Fmn-binding Protein, Chain A"/>
    <property type="match status" value="1"/>
</dbReference>
<keyword evidence="7" id="KW-1185">Reference proteome</keyword>
<dbReference type="PANTHER" id="PTHR33798:SF5">
    <property type="entry name" value="FLAVIN REDUCTASE LIKE DOMAIN-CONTAINING PROTEIN"/>
    <property type="match status" value="1"/>
</dbReference>
<dbReference type="AlphaFoldDB" id="M7N5L4"/>
<dbReference type="RefSeq" id="WP_009194377.1">
    <property type="nucleotide sequence ID" value="NZ_AODQ01000015.1"/>
</dbReference>
<protein>
    <submittedName>
        <fullName evidence="6">Flavin reductase like domain protein</fullName>
    </submittedName>
</protein>
<keyword evidence="3" id="KW-0288">FMN</keyword>
<dbReference type="SUPFAM" id="SSF50475">
    <property type="entry name" value="FMN-binding split barrel"/>
    <property type="match status" value="1"/>
</dbReference>
<feature type="domain" description="Flavin reductase like" evidence="5">
    <location>
        <begin position="24"/>
        <end position="172"/>
    </location>
</feature>
<evidence type="ECO:0000256" key="4">
    <source>
        <dbReference type="ARBA" id="ARBA00038054"/>
    </source>
</evidence>
<evidence type="ECO:0000313" key="7">
    <source>
        <dbReference type="Proteomes" id="UP000011910"/>
    </source>
</evidence>
<gene>
    <name evidence="6" type="ORF">ADICEAN_00975</name>
</gene>